<keyword evidence="2" id="KW-0808">Transferase</keyword>
<protein>
    <submittedName>
        <fullName evidence="2">Nucleotide-diphospho-sugar transferase</fullName>
    </submittedName>
</protein>
<keyword evidence="3" id="KW-1185">Reference proteome</keyword>
<accession>A0A9P4MLS7</accession>
<reference evidence="2" key="1">
    <citation type="journal article" date="2020" name="Stud. Mycol.">
        <title>101 Dothideomycetes genomes: a test case for predicting lifestyles and emergence of pathogens.</title>
        <authorList>
            <person name="Haridas S."/>
            <person name="Albert R."/>
            <person name="Binder M."/>
            <person name="Bloem J."/>
            <person name="Labutti K."/>
            <person name="Salamov A."/>
            <person name="Andreopoulos B."/>
            <person name="Baker S."/>
            <person name="Barry K."/>
            <person name="Bills G."/>
            <person name="Bluhm B."/>
            <person name="Cannon C."/>
            <person name="Castanera R."/>
            <person name="Culley D."/>
            <person name="Daum C."/>
            <person name="Ezra D."/>
            <person name="Gonzalez J."/>
            <person name="Henrissat B."/>
            <person name="Kuo A."/>
            <person name="Liang C."/>
            <person name="Lipzen A."/>
            <person name="Lutzoni F."/>
            <person name="Magnuson J."/>
            <person name="Mondo S."/>
            <person name="Nolan M."/>
            <person name="Ohm R."/>
            <person name="Pangilinan J."/>
            <person name="Park H.-J."/>
            <person name="Ramirez L."/>
            <person name="Alfaro M."/>
            <person name="Sun H."/>
            <person name="Tritt A."/>
            <person name="Yoshinaga Y."/>
            <person name="Zwiers L.-H."/>
            <person name="Turgeon B."/>
            <person name="Goodwin S."/>
            <person name="Spatafora J."/>
            <person name="Crous P."/>
            <person name="Grigoriev I."/>
        </authorList>
    </citation>
    <scope>NUCLEOTIDE SEQUENCE</scope>
    <source>
        <strain evidence="2">ATCC 74209</strain>
    </source>
</reference>
<dbReference type="GO" id="GO:0016757">
    <property type="term" value="F:glycosyltransferase activity"/>
    <property type="evidence" value="ECO:0007669"/>
    <property type="project" value="InterPro"/>
</dbReference>
<dbReference type="SUPFAM" id="SSF53448">
    <property type="entry name" value="Nucleotide-diphospho-sugar transferases"/>
    <property type="match status" value="1"/>
</dbReference>
<evidence type="ECO:0000313" key="3">
    <source>
        <dbReference type="Proteomes" id="UP000799536"/>
    </source>
</evidence>
<comment type="caution">
    <text evidence="2">The sequence shown here is derived from an EMBL/GenBank/DDBJ whole genome shotgun (WGS) entry which is preliminary data.</text>
</comment>
<sequence length="340" mass="39479">MTAIASTSVLRKVVLPVLLFLISCIYFSRLSVSTYRSQTTNPLEPPYRLYNSTHGRLPSTKYAIATFLTSDNTDPNYFTATRILTYQFLHAPTTKFNATTDISFLVCCTSTVPESQKAQLKKDGATVVEVTDVPTSWWISTGVTRWRDQFTKLRLFQMEEYSRILFIDADTMIMSDISPIFLDPEVAHTIAPLLSRKTQIKKDEADLPAEWMFAARSDNALTGEREHAVPPLQTQVFSAGFWMARPDGVMFEYLMSVTRHWRRFDPHTMEQSLLNYAFRREGAMPWRELNWKWSATWPSEADASNGVVTLHEKWWRTGPNVLKAEWQKRRRDMERFFEER</sequence>
<feature type="transmembrane region" description="Helical" evidence="1">
    <location>
        <begin position="12"/>
        <end position="32"/>
    </location>
</feature>
<dbReference type="PANTHER" id="PTHR11183">
    <property type="entry name" value="GLYCOGENIN SUBFAMILY MEMBER"/>
    <property type="match status" value="1"/>
</dbReference>
<dbReference type="EMBL" id="ML994231">
    <property type="protein sequence ID" value="KAF2197469.1"/>
    <property type="molecule type" value="Genomic_DNA"/>
</dbReference>
<proteinExistence type="predicted"/>
<dbReference type="Proteomes" id="UP000799536">
    <property type="component" value="Unassembled WGS sequence"/>
</dbReference>
<dbReference type="Gene3D" id="3.90.550.10">
    <property type="entry name" value="Spore Coat Polysaccharide Biosynthesis Protein SpsA, Chain A"/>
    <property type="match status" value="1"/>
</dbReference>
<dbReference type="AlphaFoldDB" id="A0A9P4MLS7"/>
<evidence type="ECO:0000256" key="1">
    <source>
        <dbReference type="SAM" id="Phobius"/>
    </source>
</evidence>
<dbReference type="InterPro" id="IPR029044">
    <property type="entry name" value="Nucleotide-diphossugar_trans"/>
</dbReference>
<keyword evidence="1" id="KW-1133">Transmembrane helix</keyword>
<evidence type="ECO:0000313" key="2">
    <source>
        <dbReference type="EMBL" id="KAF2197469.1"/>
    </source>
</evidence>
<dbReference type="InterPro" id="IPR050587">
    <property type="entry name" value="GNT1/Glycosyltrans_8"/>
</dbReference>
<dbReference type="InterPro" id="IPR002495">
    <property type="entry name" value="Glyco_trans_8"/>
</dbReference>
<keyword evidence="1" id="KW-0472">Membrane</keyword>
<dbReference type="Pfam" id="PF01501">
    <property type="entry name" value="Glyco_transf_8"/>
    <property type="match status" value="1"/>
</dbReference>
<dbReference type="OrthoDB" id="2014201at2759"/>
<gene>
    <name evidence="2" type="ORF">GQ43DRAFT_444226</name>
</gene>
<keyword evidence="1" id="KW-0812">Transmembrane</keyword>
<name>A0A9P4MLS7_9PLEO</name>
<organism evidence="2 3">
    <name type="scientific">Delitschia confertaspora ATCC 74209</name>
    <dbReference type="NCBI Taxonomy" id="1513339"/>
    <lineage>
        <taxon>Eukaryota</taxon>
        <taxon>Fungi</taxon>
        <taxon>Dikarya</taxon>
        <taxon>Ascomycota</taxon>
        <taxon>Pezizomycotina</taxon>
        <taxon>Dothideomycetes</taxon>
        <taxon>Pleosporomycetidae</taxon>
        <taxon>Pleosporales</taxon>
        <taxon>Delitschiaceae</taxon>
        <taxon>Delitschia</taxon>
    </lineage>
</organism>